<organism evidence="1 2">
    <name type="scientific">Pontibacter oryzae</name>
    <dbReference type="NCBI Taxonomy" id="2304593"/>
    <lineage>
        <taxon>Bacteria</taxon>
        <taxon>Pseudomonadati</taxon>
        <taxon>Bacteroidota</taxon>
        <taxon>Cytophagia</taxon>
        <taxon>Cytophagales</taxon>
        <taxon>Hymenobacteraceae</taxon>
        <taxon>Pontibacter</taxon>
    </lineage>
</organism>
<dbReference type="Proteomes" id="UP000266005">
    <property type="component" value="Unassembled WGS sequence"/>
</dbReference>
<sequence length="79" mass="9217">MVGTLGKWIVYIRVSKIILLLRVQSNALMPNQAKMLPKRLSNAYWRQKLYLPPELNALNGKGVHVGEVFYRFRDKGFRN</sequence>
<proteinExistence type="predicted"/>
<reference evidence="2" key="1">
    <citation type="submission" date="2018-08" db="EMBL/GenBank/DDBJ databases">
        <title>Mucilaginibacter sp. MYSH2.</title>
        <authorList>
            <person name="Seo T."/>
        </authorList>
    </citation>
    <scope>NUCLEOTIDE SEQUENCE [LARGE SCALE GENOMIC DNA]</scope>
    <source>
        <strain evidence="2">KIRAN</strain>
    </source>
</reference>
<gene>
    <name evidence="1" type="ORF">D1627_08060</name>
</gene>
<dbReference type="EMBL" id="QWGE01000002">
    <property type="protein sequence ID" value="RIJ41948.1"/>
    <property type="molecule type" value="Genomic_DNA"/>
</dbReference>
<keyword evidence="2" id="KW-1185">Reference proteome</keyword>
<name>A0A399SFG6_9BACT</name>
<accession>A0A399SFG6</accession>
<evidence type="ECO:0000313" key="2">
    <source>
        <dbReference type="Proteomes" id="UP000266005"/>
    </source>
</evidence>
<evidence type="ECO:0000313" key="1">
    <source>
        <dbReference type="EMBL" id="RIJ41948.1"/>
    </source>
</evidence>
<comment type="caution">
    <text evidence="1">The sequence shown here is derived from an EMBL/GenBank/DDBJ whole genome shotgun (WGS) entry which is preliminary data.</text>
</comment>
<protein>
    <submittedName>
        <fullName evidence="1">Uncharacterized protein</fullName>
    </submittedName>
</protein>
<dbReference type="AlphaFoldDB" id="A0A399SFG6"/>